<accession>Q8RYU2</accession>
<feature type="region of interest" description="Disordered" evidence="1">
    <location>
        <begin position="1"/>
        <end position="25"/>
    </location>
</feature>
<dbReference type="AlphaFoldDB" id="Q8RYU2"/>
<proteinExistence type="predicted"/>
<dbReference type="Proteomes" id="UP000817658">
    <property type="component" value="Chromosome 1"/>
</dbReference>
<evidence type="ECO:0000256" key="1">
    <source>
        <dbReference type="SAM" id="MobiDB-lite"/>
    </source>
</evidence>
<name>Q8RYU2_ORYSJ</name>
<protein>
    <submittedName>
        <fullName evidence="2">Uncharacterized protein</fullName>
    </submittedName>
</protein>
<reference evidence="2" key="1">
    <citation type="journal article" date="2002" name="Nature">
        <title>The genome sequence and structure of rice chromosome 1.</title>
        <authorList>
            <person name="Sasaki T."/>
            <person name="Matsumoto T."/>
            <person name="Yamamoto K."/>
            <person name="Sakata K."/>
            <person name="Baba T."/>
            <person name="Katayose Y."/>
            <person name="Wu J."/>
            <person name="Niimura Y."/>
            <person name="Cheng Z."/>
            <person name="Nagamura Y."/>
            <person name="Antonio B.A."/>
            <person name="Kanamori H."/>
            <person name="Hosokawa S."/>
            <person name="Masukawa M."/>
            <person name="Arikawa K."/>
            <person name="Chiden Y."/>
            <person name="Hayashi M."/>
            <person name="Okamoto M."/>
            <person name="Ando T."/>
            <person name="Aoki H."/>
            <person name="Arita K."/>
            <person name="Hamada M."/>
            <person name="Harada C."/>
            <person name="Hijishita S."/>
            <person name="Honda M."/>
            <person name="Ichikawa Y."/>
            <person name="Idonuma A."/>
            <person name="Iijima M."/>
            <person name="Ikeda M."/>
            <person name="Ikeno M."/>
            <person name="Itoh S."/>
            <person name="Itoh T."/>
            <person name="Itoh Y."/>
            <person name="Itoh Y."/>
            <person name="Iwabuchi A."/>
            <person name="Kamiya K."/>
            <person name="Karasawa W."/>
            <person name="Katagiri S."/>
            <person name="Kikuta A."/>
            <person name="Kobayashi N."/>
            <person name="Kono I."/>
            <person name="Machita K."/>
            <person name="Maehara T."/>
            <person name="Mizuno H."/>
            <person name="Mizubayashi T."/>
            <person name="Mukai Y."/>
            <person name="Nagasaki H."/>
            <person name="Nakashima M."/>
            <person name="Nakama Y."/>
            <person name="Nakamichi Y."/>
            <person name="Nakamura M."/>
            <person name="Namiki N."/>
            <person name="Negishi M."/>
            <person name="Ohta I."/>
            <person name="Ono N."/>
            <person name="Saji S."/>
            <person name="Sakai K."/>
            <person name="Shibata M."/>
            <person name="Shimokawa T."/>
            <person name="Shomura A."/>
            <person name="Song J."/>
            <person name="Takazaki Y."/>
            <person name="Terasawa K."/>
            <person name="Tsuji K."/>
            <person name="Waki K."/>
            <person name="Yamagata H."/>
            <person name="Yamane H."/>
            <person name="Yoshiki S."/>
            <person name="Yoshihara R."/>
            <person name="Yukawa K."/>
            <person name="Zhong H."/>
            <person name="Iwama H."/>
            <person name="Endo T."/>
            <person name="Ito H."/>
            <person name="Hahn J.H."/>
            <person name="Kim H.I."/>
            <person name="Eun M.Y."/>
            <person name="Yano M."/>
            <person name="Jiang J."/>
            <person name="Gojobori T."/>
        </authorList>
    </citation>
    <scope>NUCLEOTIDE SEQUENCE [LARGE SCALE GENOMIC DNA]</scope>
</reference>
<sequence length="53" mass="5691">MKVDGSPPSPSPTEGRRGRSVGRGFKERWIGADVSANIITDDDICDDLNGMLT</sequence>
<gene>
    <name evidence="2" type="primary">B1156H12.5</name>
</gene>
<evidence type="ECO:0000313" key="2">
    <source>
        <dbReference type="EMBL" id="BAB90671.1"/>
    </source>
</evidence>
<organism evidence="2">
    <name type="scientific">Oryza sativa subsp. japonica</name>
    <name type="common">Rice</name>
    <dbReference type="NCBI Taxonomy" id="39947"/>
    <lineage>
        <taxon>Eukaryota</taxon>
        <taxon>Viridiplantae</taxon>
        <taxon>Streptophyta</taxon>
        <taxon>Embryophyta</taxon>
        <taxon>Tracheophyta</taxon>
        <taxon>Spermatophyta</taxon>
        <taxon>Magnoliopsida</taxon>
        <taxon>Liliopsida</taxon>
        <taxon>Poales</taxon>
        <taxon>Poaceae</taxon>
        <taxon>BOP clade</taxon>
        <taxon>Oryzoideae</taxon>
        <taxon>Oryzeae</taxon>
        <taxon>Oryzinae</taxon>
        <taxon>Oryza</taxon>
        <taxon>Oryza sativa</taxon>
    </lineage>
</organism>
<dbReference type="EMBL" id="AP004225">
    <property type="protein sequence ID" value="BAB90671.1"/>
    <property type="molecule type" value="Genomic_DNA"/>
</dbReference>